<evidence type="ECO:0000313" key="2">
    <source>
        <dbReference type="Proteomes" id="UP000009336"/>
    </source>
</evidence>
<dbReference type="PATRIC" id="fig|1141662.3.peg.1346"/>
<protein>
    <recommendedName>
        <fullName evidence="3">Beta-lactamase</fullName>
    </recommendedName>
</protein>
<name>K8WZ36_9GAMM</name>
<gene>
    <name evidence="1" type="ORF">OOA_06631</name>
</gene>
<dbReference type="HOGENOM" id="CLU_2344355_0_0_6"/>
<keyword evidence="2" id="KW-1185">Reference proteome</keyword>
<dbReference type="SUPFAM" id="SSF81901">
    <property type="entry name" value="HCP-like"/>
    <property type="match status" value="1"/>
</dbReference>
<proteinExistence type="predicted"/>
<reference evidence="1 2" key="1">
    <citation type="journal article" date="2012" name="BMC Genomics">
        <title>Comparative genomics of bacteria in the genus Providencia isolated from wild Drosophila melanogaster.</title>
        <authorList>
            <person name="Galac M.R."/>
            <person name="Lazzaro B.P."/>
        </authorList>
    </citation>
    <scope>NUCLEOTIDE SEQUENCE [LARGE SCALE GENOMIC DNA]</scope>
    <source>
        <strain evidence="1 2">DSM 19968</strain>
    </source>
</reference>
<dbReference type="InterPro" id="IPR011990">
    <property type="entry name" value="TPR-like_helical_dom_sf"/>
</dbReference>
<dbReference type="AlphaFoldDB" id="K8WZ36"/>
<comment type="caution">
    <text evidence="1">The sequence shown here is derived from an EMBL/GenBank/DDBJ whole genome shotgun (WGS) entry which is preliminary data.</text>
</comment>
<dbReference type="Proteomes" id="UP000009336">
    <property type="component" value="Unassembled WGS sequence"/>
</dbReference>
<sequence length="97" mass="11051">MDLFHGFKKQQKVVCPMPRVCWGLCIKMVMPLLKIIYKQKNGIKKAAKQQNEVALNYLGQMYENSNGVTVDTAKTKSYFAKAKEASKLSNNNYLCDL</sequence>
<dbReference type="EMBL" id="AKKL01000018">
    <property type="protein sequence ID" value="EKT62667.1"/>
    <property type="molecule type" value="Genomic_DNA"/>
</dbReference>
<evidence type="ECO:0008006" key="3">
    <source>
        <dbReference type="Google" id="ProtNLM"/>
    </source>
</evidence>
<evidence type="ECO:0000313" key="1">
    <source>
        <dbReference type="EMBL" id="EKT62667.1"/>
    </source>
</evidence>
<dbReference type="Gene3D" id="1.25.40.10">
    <property type="entry name" value="Tetratricopeptide repeat domain"/>
    <property type="match status" value="1"/>
</dbReference>
<accession>K8WZ36</accession>
<organism evidence="1 2">
    <name type="scientific">Providencia burhodogranariea DSM 19968</name>
    <dbReference type="NCBI Taxonomy" id="1141662"/>
    <lineage>
        <taxon>Bacteria</taxon>
        <taxon>Pseudomonadati</taxon>
        <taxon>Pseudomonadota</taxon>
        <taxon>Gammaproteobacteria</taxon>
        <taxon>Enterobacterales</taxon>
        <taxon>Morganellaceae</taxon>
        <taxon>Providencia</taxon>
    </lineage>
</organism>